<reference evidence="1 2" key="1">
    <citation type="journal article" date="2019" name="Nat. Ecol. Evol.">
        <title>Megaphylogeny resolves global patterns of mushroom evolution.</title>
        <authorList>
            <person name="Varga T."/>
            <person name="Krizsan K."/>
            <person name="Foldi C."/>
            <person name="Dima B."/>
            <person name="Sanchez-Garcia M."/>
            <person name="Sanchez-Ramirez S."/>
            <person name="Szollosi G.J."/>
            <person name="Szarkandi J.G."/>
            <person name="Papp V."/>
            <person name="Albert L."/>
            <person name="Andreopoulos W."/>
            <person name="Angelini C."/>
            <person name="Antonin V."/>
            <person name="Barry K.W."/>
            <person name="Bougher N.L."/>
            <person name="Buchanan P."/>
            <person name="Buyck B."/>
            <person name="Bense V."/>
            <person name="Catcheside P."/>
            <person name="Chovatia M."/>
            <person name="Cooper J."/>
            <person name="Damon W."/>
            <person name="Desjardin D."/>
            <person name="Finy P."/>
            <person name="Geml J."/>
            <person name="Haridas S."/>
            <person name="Hughes K."/>
            <person name="Justo A."/>
            <person name="Karasinski D."/>
            <person name="Kautmanova I."/>
            <person name="Kiss B."/>
            <person name="Kocsube S."/>
            <person name="Kotiranta H."/>
            <person name="LaButti K.M."/>
            <person name="Lechner B.E."/>
            <person name="Liimatainen K."/>
            <person name="Lipzen A."/>
            <person name="Lukacs Z."/>
            <person name="Mihaltcheva S."/>
            <person name="Morgado L.N."/>
            <person name="Niskanen T."/>
            <person name="Noordeloos M.E."/>
            <person name="Ohm R.A."/>
            <person name="Ortiz-Santana B."/>
            <person name="Ovrebo C."/>
            <person name="Racz N."/>
            <person name="Riley R."/>
            <person name="Savchenko A."/>
            <person name="Shiryaev A."/>
            <person name="Soop K."/>
            <person name="Spirin V."/>
            <person name="Szebenyi C."/>
            <person name="Tomsovsky M."/>
            <person name="Tulloss R.E."/>
            <person name="Uehling J."/>
            <person name="Grigoriev I.V."/>
            <person name="Vagvolgyi C."/>
            <person name="Papp T."/>
            <person name="Martin F.M."/>
            <person name="Miettinen O."/>
            <person name="Hibbett D.S."/>
            <person name="Nagy L.G."/>
        </authorList>
    </citation>
    <scope>NUCLEOTIDE SEQUENCE [LARGE SCALE GENOMIC DNA]</scope>
    <source>
        <strain evidence="1 2">NL-1719</strain>
    </source>
</reference>
<gene>
    <name evidence="1" type="ORF">BDN72DRAFT_845553</name>
</gene>
<keyword evidence="2" id="KW-1185">Reference proteome</keyword>
<proteinExistence type="predicted"/>
<name>A0ACD3AIN7_9AGAR</name>
<evidence type="ECO:0000313" key="1">
    <source>
        <dbReference type="EMBL" id="TFK65442.1"/>
    </source>
</evidence>
<accession>A0ACD3AIN7</accession>
<protein>
    <submittedName>
        <fullName evidence="1">Uncharacterized protein</fullName>
    </submittedName>
</protein>
<dbReference type="EMBL" id="ML208436">
    <property type="protein sequence ID" value="TFK65442.1"/>
    <property type="molecule type" value="Genomic_DNA"/>
</dbReference>
<organism evidence="1 2">
    <name type="scientific">Pluteus cervinus</name>
    <dbReference type="NCBI Taxonomy" id="181527"/>
    <lineage>
        <taxon>Eukaryota</taxon>
        <taxon>Fungi</taxon>
        <taxon>Dikarya</taxon>
        <taxon>Basidiomycota</taxon>
        <taxon>Agaricomycotina</taxon>
        <taxon>Agaricomycetes</taxon>
        <taxon>Agaricomycetidae</taxon>
        <taxon>Agaricales</taxon>
        <taxon>Pluteineae</taxon>
        <taxon>Pluteaceae</taxon>
        <taxon>Pluteus</taxon>
    </lineage>
</organism>
<evidence type="ECO:0000313" key="2">
    <source>
        <dbReference type="Proteomes" id="UP000308600"/>
    </source>
</evidence>
<sequence length="327" mass="35859">MADALTAEDLKDILEFTVSLARKAGSIIREGSEAIQSASQQDGVNEKKNAIDLVTEYDVKVEEFVQNTLKSKYPTFKFIGEESYSAGHRPPLTDDPTFCVDPIDGTTNFVHGFPFVCISLGLIYKRRPVLGVIYNPMLDQLYTGVTGQGSFLIRGPNSEPVKLPLASPPKPLHSLSQALIAVEWGHDRQEPNISAKSTSFRRLVGDPSKGVPGGKMAHALRSVGSAALNISLVAQGGLDLYWEIGCYPWDVCAGMVVAEEAGCIFTGSHEIFKKQSLEDFGDITEEILTGRKYVVVRAIGDVGEKRKIAQRRIVEEFYETVEDMSLN</sequence>
<dbReference type="Proteomes" id="UP000308600">
    <property type="component" value="Unassembled WGS sequence"/>
</dbReference>